<organism evidence="2 3">
    <name type="scientific">Nocardia callitridis</name>
    <dbReference type="NCBI Taxonomy" id="648753"/>
    <lineage>
        <taxon>Bacteria</taxon>
        <taxon>Bacillati</taxon>
        <taxon>Actinomycetota</taxon>
        <taxon>Actinomycetes</taxon>
        <taxon>Mycobacteriales</taxon>
        <taxon>Nocardiaceae</taxon>
        <taxon>Nocardia</taxon>
    </lineage>
</organism>
<evidence type="ECO:0008006" key="4">
    <source>
        <dbReference type="Google" id="ProtNLM"/>
    </source>
</evidence>
<keyword evidence="3" id="KW-1185">Reference proteome</keyword>
<name>A0ABP9L3Z3_9NOCA</name>
<proteinExistence type="predicted"/>
<reference evidence="3" key="1">
    <citation type="journal article" date="2019" name="Int. J. Syst. Evol. Microbiol.">
        <title>The Global Catalogue of Microorganisms (GCM) 10K type strain sequencing project: providing services to taxonomists for standard genome sequencing and annotation.</title>
        <authorList>
            <consortium name="The Broad Institute Genomics Platform"/>
            <consortium name="The Broad Institute Genome Sequencing Center for Infectious Disease"/>
            <person name="Wu L."/>
            <person name="Ma J."/>
        </authorList>
    </citation>
    <scope>NUCLEOTIDE SEQUENCE [LARGE SCALE GENOMIC DNA]</scope>
    <source>
        <strain evidence="3">JCM 18298</strain>
    </source>
</reference>
<dbReference type="Proteomes" id="UP001500603">
    <property type="component" value="Unassembled WGS sequence"/>
</dbReference>
<feature type="transmembrane region" description="Helical" evidence="1">
    <location>
        <begin position="34"/>
        <end position="55"/>
    </location>
</feature>
<feature type="transmembrane region" description="Helical" evidence="1">
    <location>
        <begin position="84"/>
        <end position="101"/>
    </location>
</feature>
<keyword evidence="1" id="KW-1133">Transmembrane helix</keyword>
<evidence type="ECO:0000313" key="2">
    <source>
        <dbReference type="EMBL" id="GAA5069172.1"/>
    </source>
</evidence>
<evidence type="ECO:0000313" key="3">
    <source>
        <dbReference type="Proteomes" id="UP001500603"/>
    </source>
</evidence>
<dbReference type="InterPro" id="IPR008407">
    <property type="entry name" value="Brnchd-chn_aa_trnsp_AzlD"/>
</dbReference>
<keyword evidence="1" id="KW-0812">Transmembrane</keyword>
<sequence length="103" mass="10481">MMLILGVITLAAGTFAFRWAGPALREHVHFSPRAVRLLETGAIVLIAGLVAVTVLPLGTSDLGLAMPLGVAVAGLLAWRGQSTLVVVLAAAATTATLRLLGVA</sequence>
<dbReference type="RefSeq" id="WP_345499778.1">
    <property type="nucleotide sequence ID" value="NZ_BAABJM010000009.1"/>
</dbReference>
<dbReference type="Pfam" id="PF05437">
    <property type="entry name" value="AzlD"/>
    <property type="match status" value="1"/>
</dbReference>
<protein>
    <recommendedName>
        <fullName evidence="4">Branched-chain amino acid transporter</fullName>
    </recommendedName>
</protein>
<comment type="caution">
    <text evidence="2">The sequence shown here is derived from an EMBL/GenBank/DDBJ whole genome shotgun (WGS) entry which is preliminary data.</text>
</comment>
<gene>
    <name evidence="2" type="ORF">GCM10023318_60240</name>
</gene>
<keyword evidence="1" id="KW-0472">Membrane</keyword>
<dbReference type="EMBL" id="BAABJM010000009">
    <property type="protein sequence ID" value="GAA5069172.1"/>
    <property type="molecule type" value="Genomic_DNA"/>
</dbReference>
<accession>A0ABP9L3Z3</accession>
<evidence type="ECO:0000256" key="1">
    <source>
        <dbReference type="SAM" id="Phobius"/>
    </source>
</evidence>